<keyword evidence="13" id="KW-0547">Nucleotide-binding</keyword>
<feature type="binding site" evidence="13">
    <location>
        <position position="280"/>
    </location>
    <ligand>
        <name>NADPH</name>
        <dbReference type="ChEBI" id="CHEBI:57783"/>
    </ligand>
</feature>
<keyword evidence="7 13" id="KW-0594">Phospholipid biosynthesis</keyword>
<dbReference type="GO" id="GO:0046168">
    <property type="term" value="P:glycerol-3-phosphate catabolic process"/>
    <property type="evidence" value="ECO:0007669"/>
    <property type="project" value="InterPro"/>
</dbReference>
<evidence type="ECO:0000256" key="16">
    <source>
        <dbReference type="PIRSR" id="PIRSR000114-3"/>
    </source>
</evidence>
<dbReference type="Pfam" id="PF01210">
    <property type="entry name" value="NAD_Gly3P_dh_N"/>
    <property type="match status" value="1"/>
</dbReference>
<evidence type="ECO:0000256" key="3">
    <source>
        <dbReference type="ARBA" id="ARBA00022857"/>
    </source>
</evidence>
<feature type="binding site" evidence="15">
    <location>
        <position position="106"/>
    </location>
    <ligand>
        <name>substrate</name>
    </ligand>
</feature>
<dbReference type="GO" id="GO:0006650">
    <property type="term" value="P:glycerophospholipid metabolic process"/>
    <property type="evidence" value="ECO:0007669"/>
    <property type="project" value="UniProtKB-UniRule"/>
</dbReference>
<dbReference type="Gene3D" id="3.40.50.720">
    <property type="entry name" value="NAD(P)-binding Rossmann-like Domain"/>
    <property type="match status" value="1"/>
</dbReference>
<dbReference type="InterPro" id="IPR013328">
    <property type="entry name" value="6PGD_dom2"/>
</dbReference>
<evidence type="ECO:0000256" key="4">
    <source>
        <dbReference type="ARBA" id="ARBA00023002"/>
    </source>
</evidence>
<dbReference type="InterPro" id="IPR036291">
    <property type="entry name" value="NAD(P)-bd_dom_sf"/>
</dbReference>
<evidence type="ECO:0000256" key="9">
    <source>
        <dbReference type="ARBA" id="ARBA00052716"/>
    </source>
</evidence>
<keyword evidence="6 13" id="KW-0443">Lipid metabolism</keyword>
<keyword evidence="2 13" id="KW-0444">Lipid biosynthesis</keyword>
<feature type="domain" description="Glycerol-3-phosphate dehydrogenase NAD-dependent N-terminal" evidence="18">
    <location>
        <begin position="3"/>
        <end position="160"/>
    </location>
</feature>
<feature type="binding site" evidence="13">
    <location>
        <position position="12"/>
    </location>
    <ligand>
        <name>NADPH</name>
        <dbReference type="ChEBI" id="CHEBI:57783"/>
    </ligand>
</feature>
<dbReference type="FunFam" id="1.10.1040.10:FF:000001">
    <property type="entry name" value="Glycerol-3-phosphate dehydrogenase [NAD(P)+]"/>
    <property type="match status" value="1"/>
</dbReference>
<feature type="binding site" evidence="13">
    <location>
        <position position="136"/>
    </location>
    <ligand>
        <name>sn-glycerol 3-phosphate</name>
        <dbReference type="ChEBI" id="CHEBI:57597"/>
    </ligand>
</feature>
<dbReference type="Proteomes" id="UP000250197">
    <property type="component" value="Chromosome"/>
</dbReference>
<dbReference type="HAMAP" id="MF_00394">
    <property type="entry name" value="NAD_Glyc3P_dehydrog"/>
    <property type="match status" value="1"/>
</dbReference>
<comment type="pathway">
    <text evidence="13">Membrane lipid metabolism; glycerophospholipid metabolism.</text>
</comment>
<dbReference type="RefSeq" id="WP_086891481.1">
    <property type="nucleotide sequence ID" value="NZ_CP021252.1"/>
</dbReference>
<dbReference type="EMBL" id="CP021252">
    <property type="protein sequence ID" value="ART21393.1"/>
    <property type="molecule type" value="Genomic_DNA"/>
</dbReference>
<dbReference type="InterPro" id="IPR008927">
    <property type="entry name" value="6-PGluconate_DH-like_C_sf"/>
</dbReference>
<comment type="caution">
    <text evidence="13">Lacks conserved residue(s) required for the propagation of feature annotation.</text>
</comment>
<dbReference type="InterPro" id="IPR006168">
    <property type="entry name" value="G3P_DH_NAD-dep"/>
</dbReference>
<feature type="binding site" evidence="13">
    <location>
        <position position="255"/>
    </location>
    <ligand>
        <name>sn-glycerol 3-phosphate</name>
        <dbReference type="ChEBI" id="CHEBI:57597"/>
    </ligand>
</feature>
<dbReference type="Gene3D" id="1.10.1040.10">
    <property type="entry name" value="N-(1-d-carboxylethyl)-l-norvaline Dehydrogenase, domain 2"/>
    <property type="match status" value="1"/>
</dbReference>
<feature type="binding site" evidence="16">
    <location>
        <position position="140"/>
    </location>
    <ligand>
        <name>NAD(+)</name>
        <dbReference type="ChEBI" id="CHEBI:57540"/>
    </ligand>
</feature>
<evidence type="ECO:0000256" key="11">
    <source>
        <dbReference type="ARBA" id="ARBA00069372"/>
    </source>
</evidence>
<keyword evidence="8 13" id="KW-1208">Phospholipid metabolism</keyword>
<feature type="binding site" evidence="13">
    <location>
        <position position="256"/>
    </location>
    <ligand>
        <name>sn-glycerol 3-phosphate</name>
        <dbReference type="ChEBI" id="CHEBI:57597"/>
    </ligand>
</feature>
<dbReference type="NCBIfam" id="NF000940">
    <property type="entry name" value="PRK00094.1-2"/>
    <property type="match status" value="1"/>
</dbReference>
<dbReference type="EC" id="1.1.1.94" evidence="10 13"/>
<comment type="similarity">
    <text evidence="1 13 17">Belongs to the NAD-dependent glycerol-3-phosphate dehydrogenase family.</text>
</comment>
<dbReference type="NCBIfam" id="NF000942">
    <property type="entry name" value="PRK00094.1-4"/>
    <property type="match status" value="1"/>
</dbReference>
<dbReference type="InterPro" id="IPR011128">
    <property type="entry name" value="G3P_DH_NAD-dep_N"/>
</dbReference>
<feature type="binding site" evidence="16">
    <location>
        <position position="255"/>
    </location>
    <ligand>
        <name>NAD(+)</name>
        <dbReference type="ChEBI" id="CHEBI:57540"/>
    </ligand>
</feature>
<feature type="binding site" evidence="13">
    <location>
        <position position="255"/>
    </location>
    <ligand>
        <name>NADPH</name>
        <dbReference type="ChEBI" id="CHEBI:57783"/>
    </ligand>
</feature>
<gene>
    <name evidence="13" type="primary">gpsA</name>
    <name evidence="20" type="ORF">CBE89_07715</name>
</gene>
<reference evidence="20 21" key="1">
    <citation type="submission" date="2017-05" db="EMBL/GenBank/DDBJ databases">
        <title>Complete genome sequence of Corynebacterium striatum KC-Na-1 isolated from Neophocaena asiaeorientalis in Korea.</title>
        <authorList>
            <person name="Kim J.H."/>
            <person name="Lee K."/>
        </authorList>
    </citation>
    <scope>NUCLEOTIDE SEQUENCE [LARGE SCALE GENOMIC DNA]</scope>
    <source>
        <strain evidence="20 21">KC-Na-01</strain>
    </source>
</reference>
<accession>A0A2Z2IYZ4</accession>
<evidence type="ECO:0000256" key="1">
    <source>
        <dbReference type="ARBA" id="ARBA00011009"/>
    </source>
</evidence>
<keyword evidence="13" id="KW-0963">Cytoplasm</keyword>
<feature type="binding site" evidence="13">
    <location>
        <position position="106"/>
    </location>
    <ligand>
        <name>sn-glycerol 3-phosphate</name>
        <dbReference type="ChEBI" id="CHEBI:57597"/>
    </ligand>
</feature>
<evidence type="ECO:0000313" key="20">
    <source>
        <dbReference type="EMBL" id="ART21393.1"/>
    </source>
</evidence>
<dbReference type="PRINTS" id="PR00077">
    <property type="entry name" value="GPDHDRGNASE"/>
</dbReference>
<evidence type="ECO:0000256" key="5">
    <source>
        <dbReference type="ARBA" id="ARBA00023027"/>
    </source>
</evidence>
<dbReference type="GO" id="GO:0005829">
    <property type="term" value="C:cytosol"/>
    <property type="evidence" value="ECO:0007669"/>
    <property type="project" value="TreeGrafter"/>
</dbReference>
<dbReference type="UniPathway" id="UPA00940"/>
<dbReference type="GO" id="GO:0141152">
    <property type="term" value="F:glycerol-3-phosphate dehydrogenase (NAD+) activity"/>
    <property type="evidence" value="ECO:0007669"/>
    <property type="project" value="RHEA"/>
</dbReference>
<evidence type="ECO:0000256" key="15">
    <source>
        <dbReference type="PIRSR" id="PIRSR000114-2"/>
    </source>
</evidence>
<feature type="domain" description="Glycerol-3-phosphate dehydrogenase NAD-dependent C-terminal" evidence="19">
    <location>
        <begin position="180"/>
        <end position="321"/>
    </location>
</feature>
<comment type="subcellular location">
    <subcellularLocation>
        <location evidence="13">Cytoplasm</location>
    </subcellularLocation>
</comment>
<evidence type="ECO:0000256" key="13">
    <source>
        <dbReference type="HAMAP-Rule" id="MF_00394"/>
    </source>
</evidence>
<feature type="binding site" evidence="13">
    <location>
        <position position="49"/>
    </location>
    <ligand>
        <name>NADPH</name>
        <dbReference type="ChEBI" id="CHEBI:57783"/>
    </ligand>
</feature>
<dbReference type="PIRSF" id="PIRSF000114">
    <property type="entry name" value="Glycerol-3-P_dh"/>
    <property type="match status" value="1"/>
</dbReference>
<dbReference type="SUPFAM" id="SSF51735">
    <property type="entry name" value="NAD(P)-binding Rossmann-fold domains"/>
    <property type="match status" value="1"/>
</dbReference>
<feature type="binding site" evidence="15">
    <location>
        <begin position="255"/>
        <end position="256"/>
    </location>
    <ligand>
        <name>substrate</name>
    </ligand>
</feature>
<dbReference type="AlphaFoldDB" id="A0A2Z2IYZ4"/>
<evidence type="ECO:0000256" key="8">
    <source>
        <dbReference type="ARBA" id="ARBA00023264"/>
    </source>
</evidence>
<feature type="binding site" evidence="13">
    <location>
        <position position="254"/>
    </location>
    <ligand>
        <name>sn-glycerol 3-phosphate</name>
        <dbReference type="ChEBI" id="CHEBI:57597"/>
    </ligand>
</feature>
<dbReference type="Pfam" id="PF07479">
    <property type="entry name" value="NAD_Gly3P_dh_C"/>
    <property type="match status" value="1"/>
</dbReference>
<comment type="catalytic activity">
    <reaction evidence="9">
        <text>sn-glycerol 3-phosphate + NADP(+) = dihydroxyacetone phosphate + NADPH + H(+)</text>
        <dbReference type="Rhea" id="RHEA:11096"/>
        <dbReference type="ChEBI" id="CHEBI:15378"/>
        <dbReference type="ChEBI" id="CHEBI:57597"/>
        <dbReference type="ChEBI" id="CHEBI:57642"/>
        <dbReference type="ChEBI" id="CHEBI:57783"/>
        <dbReference type="ChEBI" id="CHEBI:58349"/>
        <dbReference type="EC" id="1.1.1.94"/>
    </reaction>
    <physiologicalReaction direction="right-to-left" evidence="9">
        <dbReference type="Rhea" id="RHEA:11098"/>
    </physiologicalReaction>
</comment>
<protein>
    <recommendedName>
        <fullName evidence="11 13">Glycerol-3-phosphate dehydrogenase [NAD(P)+]</fullName>
        <ecNumber evidence="10 13">1.1.1.94</ecNumber>
    </recommendedName>
    <alternativeName>
        <fullName evidence="13">NAD(P)(+)-dependent glycerol-3-phosphate dehydrogenase</fullName>
    </alternativeName>
    <alternativeName>
        <fullName evidence="12 13">NAD(P)H-dependent dihydroxyacetone-phosphate reductase</fullName>
    </alternativeName>
</protein>
<dbReference type="InterPro" id="IPR006109">
    <property type="entry name" value="G3P_DH_NAD-dep_C"/>
</dbReference>
<feature type="binding site" evidence="13">
    <location>
        <position position="244"/>
    </location>
    <ligand>
        <name>sn-glycerol 3-phosphate</name>
        <dbReference type="ChEBI" id="CHEBI:57597"/>
    </ligand>
</feature>
<dbReference type="SUPFAM" id="SSF48179">
    <property type="entry name" value="6-phosphogluconate dehydrogenase C-terminal domain-like"/>
    <property type="match status" value="1"/>
</dbReference>
<evidence type="ECO:0000256" key="7">
    <source>
        <dbReference type="ARBA" id="ARBA00023209"/>
    </source>
</evidence>
<evidence type="ECO:0000256" key="12">
    <source>
        <dbReference type="ARBA" id="ARBA00080511"/>
    </source>
</evidence>
<dbReference type="GO" id="GO:0046167">
    <property type="term" value="P:glycerol-3-phosphate biosynthetic process"/>
    <property type="evidence" value="ECO:0007669"/>
    <property type="project" value="UniProtKB-UniRule"/>
</dbReference>
<dbReference type="PANTHER" id="PTHR11728">
    <property type="entry name" value="GLYCEROL-3-PHOSPHATE DEHYDROGENASE"/>
    <property type="match status" value="1"/>
</dbReference>
<keyword evidence="3 13" id="KW-0521">NADP</keyword>
<proteinExistence type="inferred from homology"/>
<feature type="binding site" evidence="13">
    <location>
        <position position="11"/>
    </location>
    <ligand>
        <name>NADPH</name>
        <dbReference type="ChEBI" id="CHEBI:57783"/>
    </ligand>
</feature>
<dbReference type="GO" id="GO:0051287">
    <property type="term" value="F:NAD binding"/>
    <property type="evidence" value="ECO:0007669"/>
    <property type="project" value="InterPro"/>
</dbReference>
<evidence type="ECO:0000313" key="21">
    <source>
        <dbReference type="Proteomes" id="UP000250197"/>
    </source>
</evidence>
<feature type="binding site" evidence="16">
    <location>
        <begin position="8"/>
        <end position="13"/>
    </location>
    <ligand>
        <name>NAD(+)</name>
        <dbReference type="ChEBI" id="CHEBI:57540"/>
    </ligand>
</feature>
<comment type="function">
    <text evidence="13">Catalyzes the reduction of the glycolytic intermediate dihydroxyacetone phosphate (DHAP) to sn-glycerol 3-phosphate (G3P), the key precursor for phospholipid synthesis.</text>
</comment>
<dbReference type="GO" id="GO:0008654">
    <property type="term" value="P:phospholipid biosynthetic process"/>
    <property type="evidence" value="ECO:0007669"/>
    <property type="project" value="UniProtKB-KW"/>
</dbReference>
<evidence type="ECO:0000256" key="10">
    <source>
        <dbReference type="ARBA" id="ARBA00066687"/>
    </source>
</evidence>
<evidence type="ECO:0000256" key="6">
    <source>
        <dbReference type="ARBA" id="ARBA00023098"/>
    </source>
</evidence>
<keyword evidence="5 13" id="KW-0520">NAD</keyword>
<dbReference type="FunFam" id="3.40.50.720:FF:000019">
    <property type="entry name" value="Glycerol-3-phosphate dehydrogenase [NAD(P)+]"/>
    <property type="match status" value="1"/>
</dbReference>
<evidence type="ECO:0000256" key="17">
    <source>
        <dbReference type="RuleBase" id="RU000437"/>
    </source>
</evidence>
<name>A0A2Z2IYZ4_CORST</name>
<comment type="catalytic activity">
    <reaction evidence="13">
        <text>sn-glycerol 3-phosphate + NAD(+) = dihydroxyacetone phosphate + NADH + H(+)</text>
        <dbReference type="Rhea" id="RHEA:11092"/>
        <dbReference type="ChEBI" id="CHEBI:15378"/>
        <dbReference type="ChEBI" id="CHEBI:57540"/>
        <dbReference type="ChEBI" id="CHEBI:57597"/>
        <dbReference type="ChEBI" id="CHEBI:57642"/>
        <dbReference type="ChEBI" id="CHEBI:57945"/>
        <dbReference type="EC" id="1.1.1.94"/>
    </reaction>
</comment>
<sequence length="332" mass="34543">MHNVAVMGAGSWGTTLAKVFADAGNEVRLWARRPALAEAINQTHVNADYLPGLALPESLYATSDATEALANADIVIFGVPSQTLRSNLEKWTPLLPADSTLVSISKGVESATLKRMSEVIADATGVETSRIAVLSGPNLAKEIAEEQPAATVIACTDEERAKLVQHAAAAPYLRPYTNTDVIGAEIGGACKNVIALACGMASGRGLGNNTLATIITRGLAEITRLGVALGADPFTFSGLAGMGDLVATCSSTLSRNRTFGYRLGQGGTLEEAKAATNGQVAEGVISSDSIFRLAQQVGVEMPITQAVFGVCHRGVSVEDMIVALMGRTKKSE</sequence>
<feature type="binding site" evidence="13">
    <location>
        <position position="33"/>
    </location>
    <ligand>
        <name>NADPH</name>
        <dbReference type="ChEBI" id="CHEBI:57783"/>
    </ligand>
</feature>
<feature type="active site" description="Proton acceptor" evidence="13 14">
    <location>
        <position position="191"/>
    </location>
</feature>
<dbReference type="PROSITE" id="PS00957">
    <property type="entry name" value="NAD_G3PDH"/>
    <property type="match status" value="1"/>
</dbReference>
<dbReference type="GO" id="GO:0141153">
    <property type="term" value="F:glycerol-3-phosphate dehydrogenase (NADP+) activity"/>
    <property type="evidence" value="ECO:0007669"/>
    <property type="project" value="RHEA"/>
</dbReference>
<feature type="binding site" evidence="13">
    <location>
        <position position="32"/>
    </location>
    <ligand>
        <name>NADPH</name>
        <dbReference type="ChEBI" id="CHEBI:57783"/>
    </ligand>
</feature>
<evidence type="ECO:0000256" key="2">
    <source>
        <dbReference type="ARBA" id="ARBA00022516"/>
    </source>
</evidence>
<organism evidence="20 21">
    <name type="scientific">Corynebacterium striatum</name>
    <dbReference type="NCBI Taxonomy" id="43770"/>
    <lineage>
        <taxon>Bacteria</taxon>
        <taxon>Bacillati</taxon>
        <taxon>Actinomycetota</taxon>
        <taxon>Actinomycetes</taxon>
        <taxon>Mycobacteriales</taxon>
        <taxon>Corynebacteriaceae</taxon>
        <taxon>Corynebacterium</taxon>
    </lineage>
</organism>
<feature type="binding site" evidence="13">
    <location>
        <position position="140"/>
    </location>
    <ligand>
        <name>NADPH</name>
        <dbReference type="ChEBI" id="CHEBI:57783"/>
    </ligand>
</feature>
<dbReference type="KEGG" id="cstr:CBE89_07715"/>
<dbReference type="GO" id="GO:0005975">
    <property type="term" value="P:carbohydrate metabolic process"/>
    <property type="evidence" value="ECO:0007669"/>
    <property type="project" value="InterPro"/>
</dbReference>
<feature type="binding site" evidence="13">
    <location>
        <position position="106"/>
    </location>
    <ligand>
        <name>NADPH</name>
        <dbReference type="ChEBI" id="CHEBI:57783"/>
    </ligand>
</feature>
<evidence type="ECO:0000259" key="18">
    <source>
        <dbReference type="Pfam" id="PF01210"/>
    </source>
</evidence>
<feature type="binding site" evidence="13">
    <location>
        <position position="191"/>
    </location>
    <ligand>
        <name>sn-glycerol 3-phosphate</name>
        <dbReference type="ChEBI" id="CHEBI:57597"/>
    </ligand>
</feature>
<evidence type="ECO:0000256" key="14">
    <source>
        <dbReference type="PIRSR" id="PIRSR000114-1"/>
    </source>
</evidence>
<keyword evidence="4 13" id="KW-0560">Oxidoreductase</keyword>
<evidence type="ECO:0000259" key="19">
    <source>
        <dbReference type="Pfam" id="PF07479"/>
    </source>
</evidence>
<dbReference type="PANTHER" id="PTHR11728:SF1">
    <property type="entry name" value="GLYCEROL-3-PHOSPHATE DEHYDROGENASE [NAD(+)] 2, CHLOROPLASTIC"/>
    <property type="match status" value="1"/>
</dbReference>
<feature type="binding site" evidence="13">
    <location>
        <position position="282"/>
    </location>
    <ligand>
        <name>NADPH</name>
        <dbReference type="ChEBI" id="CHEBI:57783"/>
    </ligand>
</feature>